<sequence length="47" mass="5192">MQDLNEKAVVVVEAVARVILAAVRAQRHQPQLPVRPATTMVMKLPES</sequence>
<dbReference type="EMBL" id="RCMV01000068">
    <property type="protein sequence ID" value="KAG3226025.1"/>
    <property type="molecule type" value="Genomic_DNA"/>
</dbReference>
<protein>
    <submittedName>
        <fullName evidence="1">Uncharacterized protein</fullName>
    </submittedName>
</protein>
<dbReference type="AlphaFoldDB" id="A0A8T1IL36"/>
<accession>A0A8T1IL36</accession>
<dbReference type="Proteomes" id="UP000760860">
    <property type="component" value="Unassembled WGS sequence"/>
</dbReference>
<evidence type="ECO:0000313" key="2">
    <source>
        <dbReference type="Proteomes" id="UP000760860"/>
    </source>
</evidence>
<reference evidence="1" key="1">
    <citation type="submission" date="2018-05" db="EMBL/GenBank/DDBJ databases">
        <title>Effector identification in a new, highly contiguous assembly of the strawberry crown rot pathogen Phytophthora cactorum.</title>
        <authorList>
            <person name="Armitage A.D."/>
            <person name="Nellist C.F."/>
            <person name="Bates H."/>
            <person name="Vickerstaff R.J."/>
            <person name="Harrison R.J."/>
        </authorList>
    </citation>
    <scope>NUCLEOTIDE SEQUENCE</scope>
    <source>
        <strain evidence="1">P421</strain>
    </source>
</reference>
<gene>
    <name evidence="1" type="ORF">PC129_g3349</name>
</gene>
<proteinExistence type="predicted"/>
<name>A0A8T1IL36_9STRA</name>
<evidence type="ECO:0000313" key="1">
    <source>
        <dbReference type="EMBL" id="KAG3226025.1"/>
    </source>
</evidence>
<organism evidence="1 2">
    <name type="scientific">Phytophthora cactorum</name>
    <dbReference type="NCBI Taxonomy" id="29920"/>
    <lineage>
        <taxon>Eukaryota</taxon>
        <taxon>Sar</taxon>
        <taxon>Stramenopiles</taxon>
        <taxon>Oomycota</taxon>
        <taxon>Peronosporomycetes</taxon>
        <taxon>Peronosporales</taxon>
        <taxon>Peronosporaceae</taxon>
        <taxon>Phytophthora</taxon>
    </lineage>
</organism>
<comment type="caution">
    <text evidence="1">The sequence shown here is derived from an EMBL/GenBank/DDBJ whole genome shotgun (WGS) entry which is preliminary data.</text>
</comment>